<sequence length="206" mass="20946">MDPPGPAGLGQGRPRNGGARVVHDLLRRHGVPGRARRGRIPDSRLDLPGGHSAAGVRGRGPRPAAGGAASTPRVAGHSGCREHSVSTWLVLGVLVTGGAAAVIRYFVSRALPVGPGRLPLGVLIVNVAGSLIGGVVLGLSERAAVSADVQLILLTGVCGGLTTFSTWSVETVELTLTGRRRAGIVNLIGTLLLGFLVCGAGYLLSR</sequence>
<keyword evidence="10" id="KW-0406">Ion transport</keyword>
<feature type="transmembrane region" description="Helical" evidence="10">
    <location>
        <begin position="181"/>
        <end position="204"/>
    </location>
</feature>
<keyword evidence="10" id="KW-0915">Sodium</keyword>
<comment type="subcellular location">
    <subcellularLocation>
        <location evidence="1 10">Cell membrane</location>
        <topology evidence="1 10">Multi-pass membrane protein</topology>
    </subcellularLocation>
</comment>
<feature type="transmembrane region" description="Helical" evidence="10">
    <location>
        <begin position="151"/>
        <end position="169"/>
    </location>
</feature>
<evidence type="ECO:0000256" key="3">
    <source>
        <dbReference type="ARBA" id="ARBA00022692"/>
    </source>
</evidence>
<keyword evidence="10" id="KW-0479">Metal-binding</keyword>
<protein>
    <recommendedName>
        <fullName evidence="10">Fluoride-specific ion channel FluC</fullName>
    </recommendedName>
</protein>
<keyword evidence="13" id="KW-1185">Reference proteome</keyword>
<evidence type="ECO:0000256" key="1">
    <source>
        <dbReference type="ARBA" id="ARBA00004651"/>
    </source>
</evidence>
<feature type="compositionally biased region" description="Low complexity" evidence="11">
    <location>
        <begin position="53"/>
        <end position="69"/>
    </location>
</feature>
<dbReference type="InterPro" id="IPR003691">
    <property type="entry name" value="FluC"/>
</dbReference>
<keyword evidence="3 10" id="KW-0812">Transmembrane</keyword>
<feature type="compositionally biased region" description="Basic residues" evidence="11">
    <location>
        <begin position="28"/>
        <end position="38"/>
    </location>
</feature>
<evidence type="ECO:0000256" key="4">
    <source>
        <dbReference type="ARBA" id="ARBA00022989"/>
    </source>
</evidence>
<evidence type="ECO:0000313" key="13">
    <source>
        <dbReference type="Proteomes" id="UP000297851"/>
    </source>
</evidence>
<dbReference type="Proteomes" id="UP000297851">
    <property type="component" value="Unassembled WGS sequence"/>
</dbReference>
<comment type="function">
    <text evidence="9 10">Fluoride-specific ion channel. Important for reducing fluoride concentration in the cell, thus reducing its toxicity.</text>
</comment>
<dbReference type="EMBL" id="SOGO01000013">
    <property type="protein sequence ID" value="TFD05259.1"/>
    <property type="molecule type" value="Genomic_DNA"/>
</dbReference>
<dbReference type="PANTHER" id="PTHR28259">
    <property type="entry name" value="FLUORIDE EXPORT PROTEIN 1-RELATED"/>
    <property type="match status" value="1"/>
</dbReference>
<dbReference type="HAMAP" id="MF_00454">
    <property type="entry name" value="FluC"/>
    <property type="match status" value="1"/>
</dbReference>
<evidence type="ECO:0000256" key="5">
    <source>
        <dbReference type="ARBA" id="ARBA00023136"/>
    </source>
</evidence>
<feature type="transmembrane region" description="Helical" evidence="10">
    <location>
        <begin position="88"/>
        <end position="107"/>
    </location>
</feature>
<feature type="binding site" evidence="10">
    <location>
        <position position="162"/>
    </location>
    <ligand>
        <name>Na(+)</name>
        <dbReference type="ChEBI" id="CHEBI:29101"/>
        <note>structural</note>
    </ligand>
</feature>
<keyword evidence="10" id="KW-0813">Transport</keyword>
<keyword evidence="6 10" id="KW-0407">Ion channel</keyword>
<evidence type="ECO:0000256" key="8">
    <source>
        <dbReference type="ARBA" id="ARBA00035585"/>
    </source>
</evidence>
<gene>
    <name evidence="10 12" type="primary">crcB</name>
    <name evidence="10" type="synonym">fluC</name>
    <name evidence="12" type="ORF">E3T25_04270</name>
</gene>
<feature type="region of interest" description="Disordered" evidence="11">
    <location>
        <begin position="28"/>
        <end position="79"/>
    </location>
</feature>
<name>A0ABY2JGL8_9MICO</name>
<keyword evidence="2 10" id="KW-1003">Cell membrane</keyword>
<dbReference type="PANTHER" id="PTHR28259:SF1">
    <property type="entry name" value="FLUORIDE EXPORT PROTEIN 1-RELATED"/>
    <property type="match status" value="1"/>
</dbReference>
<reference evidence="12 13" key="1">
    <citation type="submission" date="2019-03" db="EMBL/GenBank/DDBJ databases">
        <title>Genomics of glacier-inhabiting Cryobacterium strains.</title>
        <authorList>
            <person name="Liu Q."/>
            <person name="Xin Y.-H."/>
        </authorList>
    </citation>
    <scope>NUCLEOTIDE SEQUENCE [LARGE SCALE GENOMIC DNA]</scope>
    <source>
        <strain evidence="12 13">TMT2-16</strain>
    </source>
</reference>
<evidence type="ECO:0000256" key="6">
    <source>
        <dbReference type="ARBA" id="ARBA00023303"/>
    </source>
</evidence>
<comment type="similarity">
    <text evidence="7 10">Belongs to the fluoride channel Fluc/FEX (TC 1.A.43) family.</text>
</comment>
<dbReference type="Pfam" id="PF02537">
    <property type="entry name" value="CRCB"/>
    <property type="match status" value="1"/>
</dbReference>
<keyword evidence="4 10" id="KW-1133">Transmembrane helix</keyword>
<accession>A0ABY2JGL8</accession>
<dbReference type="NCBIfam" id="TIGR00494">
    <property type="entry name" value="crcB"/>
    <property type="match status" value="1"/>
</dbReference>
<comment type="activity regulation">
    <text evidence="10">Na(+) is not transported, but it plays an essential structural role and its presence is essential for fluoride channel function.</text>
</comment>
<keyword evidence="5 10" id="KW-0472">Membrane</keyword>
<feature type="binding site" evidence="10">
    <location>
        <position position="159"/>
    </location>
    <ligand>
        <name>Na(+)</name>
        <dbReference type="ChEBI" id="CHEBI:29101"/>
        <note>structural</note>
    </ligand>
</feature>
<organism evidence="12 13">
    <name type="scientific">Cryobacterium sandaracinum</name>
    <dbReference type="NCBI Taxonomy" id="1259247"/>
    <lineage>
        <taxon>Bacteria</taxon>
        <taxon>Bacillati</taxon>
        <taxon>Actinomycetota</taxon>
        <taxon>Actinomycetes</taxon>
        <taxon>Micrococcales</taxon>
        <taxon>Microbacteriaceae</taxon>
        <taxon>Cryobacterium</taxon>
    </lineage>
</organism>
<evidence type="ECO:0000256" key="7">
    <source>
        <dbReference type="ARBA" id="ARBA00035120"/>
    </source>
</evidence>
<proteinExistence type="inferred from homology"/>
<evidence type="ECO:0000256" key="2">
    <source>
        <dbReference type="ARBA" id="ARBA00022475"/>
    </source>
</evidence>
<comment type="caution">
    <text evidence="12">The sequence shown here is derived from an EMBL/GenBank/DDBJ whole genome shotgun (WGS) entry which is preliminary data.</text>
</comment>
<evidence type="ECO:0000256" key="11">
    <source>
        <dbReference type="SAM" id="MobiDB-lite"/>
    </source>
</evidence>
<feature type="transmembrane region" description="Helical" evidence="10">
    <location>
        <begin position="119"/>
        <end position="139"/>
    </location>
</feature>
<comment type="catalytic activity">
    <reaction evidence="8">
        <text>fluoride(in) = fluoride(out)</text>
        <dbReference type="Rhea" id="RHEA:76159"/>
        <dbReference type="ChEBI" id="CHEBI:17051"/>
    </reaction>
    <physiologicalReaction direction="left-to-right" evidence="8">
        <dbReference type="Rhea" id="RHEA:76160"/>
    </physiologicalReaction>
</comment>
<evidence type="ECO:0000256" key="9">
    <source>
        <dbReference type="ARBA" id="ARBA00049940"/>
    </source>
</evidence>
<evidence type="ECO:0000313" key="12">
    <source>
        <dbReference type="EMBL" id="TFD05259.1"/>
    </source>
</evidence>
<evidence type="ECO:0000256" key="10">
    <source>
        <dbReference type="HAMAP-Rule" id="MF_00454"/>
    </source>
</evidence>